<evidence type="ECO:0000256" key="5">
    <source>
        <dbReference type="ARBA" id="ARBA00022989"/>
    </source>
</evidence>
<feature type="domain" description="EamA" evidence="8">
    <location>
        <begin position="167"/>
        <end position="302"/>
    </location>
</feature>
<accession>A0A2N5J5C9</accession>
<keyword evidence="5 7" id="KW-1133">Transmembrane helix</keyword>
<evidence type="ECO:0000256" key="1">
    <source>
        <dbReference type="ARBA" id="ARBA00004651"/>
    </source>
</evidence>
<dbReference type="InterPro" id="IPR051258">
    <property type="entry name" value="Diverse_Substrate_Transporter"/>
</dbReference>
<comment type="similarity">
    <text evidence="2">Belongs to the EamA transporter family.</text>
</comment>
<evidence type="ECO:0000256" key="3">
    <source>
        <dbReference type="ARBA" id="ARBA00022475"/>
    </source>
</evidence>
<feature type="transmembrane region" description="Helical" evidence="7">
    <location>
        <begin position="138"/>
        <end position="157"/>
    </location>
</feature>
<name>A0A2N5J5C9_9BIFI</name>
<dbReference type="EMBL" id="NMWT01000003">
    <property type="protein sequence ID" value="PLS29420.1"/>
    <property type="molecule type" value="Genomic_DNA"/>
</dbReference>
<organism evidence="9 10">
    <name type="scientific">Bifidobacterium parmae</name>
    <dbReference type="NCBI Taxonomy" id="361854"/>
    <lineage>
        <taxon>Bacteria</taxon>
        <taxon>Bacillati</taxon>
        <taxon>Actinomycetota</taxon>
        <taxon>Actinomycetes</taxon>
        <taxon>Bifidobacteriales</taxon>
        <taxon>Bifidobacteriaceae</taxon>
        <taxon>Bifidobacterium</taxon>
    </lineage>
</organism>
<dbReference type="SUPFAM" id="SSF103481">
    <property type="entry name" value="Multidrug resistance efflux transporter EmrE"/>
    <property type="match status" value="2"/>
</dbReference>
<feature type="domain" description="EamA" evidence="8">
    <location>
        <begin position="27"/>
        <end position="155"/>
    </location>
</feature>
<feature type="transmembrane region" description="Helical" evidence="7">
    <location>
        <begin position="260"/>
        <end position="279"/>
    </location>
</feature>
<dbReference type="InterPro" id="IPR000620">
    <property type="entry name" value="EamA_dom"/>
</dbReference>
<dbReference type="PANTHER" id="PTHR42920:SF5">
    <property type="entry name" value="EAMA DOMAIN-CONTAINING PROTEIN"/>
    <property type="match status" value="1"/>
</dbReference>
<evidence type="ECO:0000256" key="6">
    <source>
        <dbReference type="ARBA" id="ARBA00023136"/>
    </source>
</evidence>
<feature type="transmembrane region" description="Helical" evidence="7">
    <location>
        <begin position="113"/>
        <end position="131"/>
    </location>
</feature>
<feature type="transmembrane region" description="Helical" evidence="7">
    <location>
        <begin position="53"/>
        <end position="71"/>
    </location>
</feature>
<feature type="transmembrane region" description="Helical" evidence="7">
    <location>
        <begin position="285"/>
        <end position="303"/>
    </location>
</feature>
<evidence type="ECO:0000256" key="2">
    <source>
        <dbReference type="ARBA" id="ARBA00007362"/>
    </source>
</evidence>
<dbReference type="PANTHER" id="PTHR42920">
    <property type="entry name" value="OS03G0707200 PROTEIN-RELATED"/>
    <property type="match status" value="1"/>
</dbReference>
<reference evidence="9 10" key="1">
    <citation type="submission" date="2017-07" db="EMBL/GenBank/DDBJ databases">
        <title>Bifidobacterium novel species.</title>
        <authorList>
            <person name="Lugli G.A."/>
            <person name="Milani C."/>
            <person name="Duranti S."/>
            <person name="Mangifesta M."/>
        </authorList>
    </citation>
    <scope>NUCLEOTIDE SEQUENCE [LARGE SCALE GENOMIC DNA]</scope>
    <source>
        <strain evidence="9 10">77</strain>
    </source>
</reference>
<dbReference type="InterPro" id="IPR037185">
    <property type="entry name" value="EmrE-like"/>
</dbReference>
<dbReference type="Proteomes" id="UP000235034">
    <property type="component" value="Unassembled WGS sequence"/>
</dbReference>
<comment type="subcellular location">
    <subcellularLocation>
        <location evidence="1">Cell membrane</location>
        <topology evidence="1">Multi-pass membrane protein</topology>
    </subcellularLocation>
</comment>
<keyword evidence="3" id="KW-1003">Cell membrane</keyword>
<evidence type="ECO:0000313" key="10">
    <source>
        <dbReference type="Proteomes" id="UP000235034"/>
    </source>
</evidence>
<evidence type="ECO:0000259" key="8">
    <source>
        <dbReference type="Pfam" id="PF00892"/>
    </source>
</evidence>
<proteinExistence type="inferred from homology"/>
<evidence type="ECO:0000256" key="4">
    <source>
        <dbReference type="ARBA" id="ARBA00022692"/>
    </source>
</evidence>
<evidence type="ECO:0000256" key="7">
    <source>
        <dbReference type="SAM" id="Phobius"/>
    </source>
</evidence>
<dbReference type="Pfam" id="PF00892">
    <property type="entry name" value="EamA"/>
    <property type="match status" value="2"/>
</dbReference>
<comment type="caution">
    <text evidence="9">The sequence shown here is derived from an EMBL/GenBank/DDBJ whole genome shotgun (WGS) entry which is preliminary data.</text>
</comment>
<feature type="transmembrane region" description="Helical" evidence="7">
    <location>
        <begin position="169"/>
        <end position="188"/>
    </location>
</feature>
<keyword evidence="6 7" id="KW-0472">Membrane</keyword>
<feature type="transmembrane region" description="Helical" evidence="7">
    <location>
        <begin position="222"/>
        <end position="240"/>
    </location>
</feature>
<gene>
    <name evidence="9" type="ORF">Uis4E_0294</name>
</gene>
<dbReference type="GO" id="GO:0005886">
    <property type="term" value="C:plasma membrane"/>
    <property type="evidence" value="ECO:0007669"/>
    <property type="project" value="UniProtKB-SubCell"/>
</dbReference>
<evidence type="ECO:0000313" key="9">
    <source>
        <dbReference type="EMBL" id="PLS29420.1"/>
    </source>
</evidence>
<feature type="transmembrane region" description="Helical" evidence="7">
    <location>
        <begin position="83"/>
        <end position="101"/>
    </location>
</feature>
<dbReference type="AlphaFoldDB" id="A0A2N5J5C9"/>
<feature type="transmembrane region" description="Helical" evidence="7">
    <location>
        <begin position="195"/>
        <end position="216"/>
    </location>
</feature>
<sequence>MGMRMVERFNALRSRWSRSFPPNLARIMLLACAALWGGSYLLAKVAMTAIPPQWLMALRMAGACACMLALFHRHILPALNRSIIIPALVVGVTYWGTMVTQTIGLKTIDPGRSAFLTAAYCVLTPFATWIVSRIRPKAINLVAGVICLVGVGFVSLKNGMTLSLSVGDWLTIGTAVVFSFNLTCLGVYAKRFDPIAVTFVQFAVAGVLFVAGAAFTEPAPDMAWLAPPVVASVLYLFLGATMSAQIMQNIGLAHVPASQASIIMCTESLFAVSFSALFWGERITWSSLVGFALIFTAVLLSVFKPTRHSLHRN</sequence>
<keyword evidence="10" id="KW-1185">Reference proteome</keyword>
<protein>
    <submittedName>
        <fullName evidence="9">Transporter</fullName>
    </submittedName>
</protein>
<keyword evidence="4 7" id="KW-0812">Transmembrane</keyword>